<comment type="caution">
    <text evidence="1">The sequence shown here is derived from an EMBL/GenBank/DDBJ whole genome shotgun (WGS) entry which is preliminary data.</text>
</comment>
<protein>
    <submittedName>
        <fullName evidence="1">PF20097 family protein</fullName>
    </submittedName>
</protein>
<gene>
    <name evidence="1" type="ORF">PZE19_25015</name>
</gene>
<dbReference type="Proteomes" id="UP001216907">
    <property type="component" value="Unassembled WGS sequence"/>
</dbReference>
<dbReference type="EMBL" id="JARRAG010000002">
    <property type="protein sequence ID" value="MDG3007043.1"/>
    <property type="molecule type" value="Genomic_DNA"/>
</dbReference>
<keyword evidence="2" id="KW-1185">Reference proteome</keyword>
<accession>A0ABT6FHH9</accession>
<evidence type="ECO:0000313" key="2">
    <source>
        <dbReference type="Proteomes" id="UP001216907"/>
    </source>
</evidence>
<evidence type="ECO:0000313" key="1">
    <source>
        <dbReference type="EMBL" id="MDG3007043.1"/>
    </source>
</evidence>
<name>A0ABT6FHH9_9BACT</name>
<organism evidence="1 2">
    <name type="scientific">Paludisphaera mucosa</name>
    <dbReference type="NCBI Taxonomy" id="3030827"/>
    <lineage>
        <taxon>Bacteria</taxon>
        <taxon>Pseudomonadati</taxon>
        <taxon>Planctomycetota</taxon>
        <taxon>Planctomycetia</taxon>
        <taxon>Isosphaerales</taxon>
        <taxon>Isosphaeraceae</taxon>
        <taxon>Paludisphaera</taxon>
    </lineage>
</organism>
<dbReference type="RefSeq" id="WP_277863333.1">
    <property type="nucleotide sequence ID" value="NZ_JARRAG010000002.1"/>
</dbReference>
<reference evidence="1 2" key="1">
    <citation type="submission" date="2023-03" db="EMBL/GenBank/DDBJ databases">
        <title>Paludisphaera mucosa sp. nov. a novel planctomycete from northern fen.</title>
        <authorList>
            <person name="Ivanova A."/>
        </authorList>
    </citation>
    <scope>NUCLEOTIDE SEQUENCE [LARGE SCALE GENOMIC DNA]</scope>
    <source>
        <strain evidence="1 2">Pla2</strain>
    </source>
</reference>
<proteinExistence type="predicted"/>
<sequence length="77" mass="8469">MTTPKCPKCAKPMDEGFTLDHTHGGQTAAQWVEGPPQYSFWTGLKISGREKRPITTYCCPRCGFLESYAKPSEDAAG</sequence>